<evidence type="ECO:0000256" key="1">
    <source>
        <dbReference type="ARBA" id="ARBA00007558"/>
    </source>
</evidence>
<proteinExistence type="inferred from homology"/>
<dbReference type="PANTHER" id="PTHR12770:SF5">
    <property type="entry name" value="PROTEIN ROOT UVB SENSITIVE 2, CHLOROPLASTIC"/>
    <property type="match status" value="1"/>
</dbReference>
<comment type="similarity">
    <text evidence="1">Belongs to the RUS1 family.</text>
</comment>
<dbReference type="AlphaFoldDB" id="A0A2Z6LUL3"/>
<dbReference type="OrthoDB" id="364779at2759"/>
<dbReference type="InterPro" id="IPR006968">
    <property type="entry name" value="RUS_fam"/>
</dbReference>
<gene>
    <name evidence="4" type="ORF">TSUD_334650</name>
</gene>
<organism evidence="4 5">
    <name type="scientific">Trifolium subterraneum</name>
    <name type="common">Subterranean clover</name>
    <dbReference type="NCBI Taxonomy" id="3900"/>
    <lineage>
        <taxon>Eukaryota</taxon>
        <taxon>Viridiplantae</taxon>
        <taxon>Streptophyta</taxon>
        <taxon>Embryophyta</taxon>
        <taxon>Tracheophyta</taxon>
        <taxon>Spermatophyta</taxon>
        <taxon>Magnoliopsida</taxon>
        <taxon>eudicotyledons</taxon>
        <taxon>Gunneridae</taxon>
        <taxon>Pentapetalae</taxon>
        <taxon>rosids</taxon>
        <taxon>fabids</taxon>
        <taxon>Fabales</taxon>
        <taxon>Fabaceae</taxon>
        <taxon>Papilionoideae</taxon>
        <taxon>50 kb inversion clade</taxon>
        <taxon>NPAAA clade</taxon>
        <taxon>Hologalegina</taxon>
        <taxon>IRL clade</taxon>
        <taxon>Trifolieae</taxon>
        <taxon>Trifolium</taxon>
    </lineage>
</organism>
<evidence type="ECO:0000313" key="5">
    <source>
        <dbReference type="Proteomes" id="UP000242715"/>
    </source>
</evidence>
<feature type="domain" description="Protein root UVB sensitive/RUS" evidence="2">
    <location>
        <begin position="44"/>
        <end position="275"/>
    </location>
</feature>
<dbReference type="InterPro" id="IPR055412">
    <property type="entry name" value="UVB_sens_C"/>
</dbReference>
<keyword evidence="5" id="KW-1185">Reference proteome</keyword>
<dbReference type="Pfam" id="PF24160">
    <property type="entry name" value="UVB_sens_C"/>
    <property type="match status" value="1"/>
</dbReference>
<dbReference type="InterPro" id="IPR054549">
    <property type="entry name" value="UVB_sens_RUS_dom"/>
</dbReference>
<dbReference type="GO" id="GO:0010224">
    <property type="term" value="P:response to UV-B"/>
    <property type="evidence" value="ECO:0007669"/>
    <property type="project" value="TreeGrafter"/>
</dbReference>
<sequence length="415" mass="45733">MEKNHQQTPLWFETSNSVSRRYQFQSDGQLSVILVDDSRPLFQKLAGSFFNKFFPSGYPYSVNEGYLRYTQFRAVQHVTSAAMSVLSTQSLLIAAGLRPTPAQATAVSWILKDGMQHVGKIICSNWGARMDSEPKRWRLLADVLYDIGMGLEVLSPLCPHLFLEMAGLGNFAKGMAVVAARATRLPIYSSFAKEGNLSDLFAKGEAFSTLCNVVGIGVGIQLASTVCASMQGKLAVAPLLSIIHVYSVSEEMRATPINTLNPRRTAMIVTDFLKAGTVASPADLRYKENLLFPAKLKEDAGHVRVGKALHEVIKPSKLVELKQVFPKEKFLLNRGGKCIDMVLKQDASGEDALRGWLVAAFAEQIESSSHELSASVLQEAYAKMNGVFPVFLKELQNKGWHTDRFLDGTGSRFTF</sequence>
<evidence type="ECO:0000313" key="4">
    <source>
        <dbReference type="EMBL" id="GAU11652.1"/>
    </source>
</evidence>
<dbReference type="EMBL" id="DF973115">
    <property type="protein sequence ID" value="GAU11652.1"/>
    <property type="molecule type" value="Genomic_DNA"/>
</dbReference>
<dbReference type="GO" id="GO:0009941">
    <property type="term" value="C:chloroplast envelope"/>
    <property type="evidence" value="ECO:0007669"/>
    <property type="project" value="TreeGrafter"/>
</dbReference>
<feature type="domain" description="Root UVB sensitive protein C-terminal" evidence="3">
    <location>
        <begin position="278"/>
        <end position="406"/>
    </location>
</feature>
<evidence type="ECO:0000259" key="2">
    <source>
        <dbReference type="Pfam" id="PF04884"/>
    </source>
</evidence>
<evidence type="ECO:0000259" key="3">
    <source>
        <dbReference type="Pfam" id="PF24160"/>
    </source>
</evidence>
<name>A0A2Z6LUL3_TRISU</name>
<protein>
    <submittedName>
        <fullName evidence="4">Uncharacterized protein</fullName>
    </submittedName>
</protein>
<dbReference type="Pfam" id="PF04884">
    <property type="entry name" value="UVB_sens_prot"/>
    <property type="match status" value="1"/>
</dbReference>
<dbReference type="Proteomes" id="UP000242715">
    <property type="component" value="Unassembled WGS sequence"/>
</dbReference>
<accession>A0A2Z6LUL3</accession>
<reference evidence="5" key="1">
    <citation type="journal article" date="2017" name="Front. Plant Sci.">
        <title>Climate Clever Clovers: New Paradigm to Reduce the Environmental Footprint of Ruminants by Breeding Low Methanogenic Forages Utilizing Haplotype Variation.</title>
        <authorList>
            <person name="Kaur P."/>
            <person name="Appels R."/>
            <person name="Bayer P.E."/>
            <person name="Keeble-Gagnere G."/>
            <person name="Wang J."/>
            <person name="Hirakawa H."/>
            <person name="Shirasawa K."/>
            <person name="Vercoe P."/>
            <person name="Stefanova K."/>
            <person name="Durmic Z."/>
            <person name="Nichols P."/>
            <person name="Revell C."/>
            <person name="Isobe S.N."/>
            <person name="Edwards D."/>
            <person name="Erskine W."/>
        </authorList>
    </citation>
    <scope>NUCLEOTIDE SEQUENCE [LARGE SCALE GENOMIC DNA]</scope>
    <source>
        <strain evidence="5">cv. Daliak</strain>
    </source>
</reference>
<dbReference type="PANTHER" id="PTHR12770">
    <property type="entry name" value="RUS1 FAMILY PROTEIN C16ORF58"/>
    <property type="match status" value="1"/>
</dbReference>
<dbReference type="GO" id="GO:0009926">
    <property type="term" value="P:auxin polar transport"/>
    <property type="evidence" value="ECO:0007669"/>
    <property type="project" value="TreeGrafter"/>
</dbReference>